<keyword evidence="4" id="KW-1185">Reference proteome</keyword>
<dbReference type="EMBL" id="CDMN01000015">
    <property type="protein sequence ID" value="CRF43866.1"/>
    <property type="molecule type" value="Genomic_DNA"/>
</dbReference>
<protein>
    <submittedName>
        <fullName evidence="2">Uncharacterized protein</fullName>
    </submittedName>
</protein>
<dbReference type="InterPro" id="IPR002718">
    <property type="entry name" value="OMP_Helicobacter"/>
</dbReference>
<gene>
    <name evidence="2" type="ORF">HAL011_08690</name>
    <name evidence="3" type="ORF">HAL09_04220</name>
</gene>
<evidence type="ECO:0000313" key="4">
    <source>
        <dbReference type="Proteomes" id="UP000038622"/>
    </source>
</evidence>
<reference evidence="2" key="1">
    <citation type="submission" date="2014-12" db="EMBL/GenBank/DDBJ databases">
        <title>Whole genome sequences of four Staphylococcus schleiferi canine isolates.</title>
        <authorList>
            <person name="Misic A.M."/>
            <person name="Cain C."/>
            <person name="Morris D.O."/>
            <person name="Rankin S."/>
            <person name="Beiting D."/>
        </authorList>
    </citation>
    <scope>NUCLEOTIDE SEQUENCE</scope>
    <source>
        <strain evidence="2">ASB11</strain>
        <strain evidence="3">ASB9</strain>
    </source>
</reference>
<evidence type="ECO:0000313" key="3">
    <source>
        <dbReference type="EMBL" id="CRF43866.1"/>
    </source>
</evidence>
<feature type="signal peptide" evidence="1">
    <location>
        <begin position="1"/>
        <end position="29"/>
    </location>
</feature>
<keyword evidence="1" id="KW-0732">Signal</keyword>
<evidence type="ECO:0000313" key="5">
    <source>
        <dbReference type="Proteomes" id="UP000041394"/>
    </source>
</evidence>
<proteinExistence type="predicted"/>
<dbReference type="EMBL" id="CDML01000030">
    <property type="protein sequence ID" value="CRF41086.1"/>
    <property type="molecule type" value="Genomic_DNA"/>
</dbReference>
<reference evidence="5" key="2">
    <citation type="submission" date="2014-12" db="EMBL/GenBank/DDBJ databases">
        <authorList>
            <person name="Jaenicke S."/>
        </authorList>
    </citation>
    <scope>NUCLEOTIDE SEQUENCE [LARGE SCALE GENOMIC DNA]</scope>
</reference>
<sequence>MKKRMKPLSKRSVSLALAACFNFVPSLDAGEMEVYNVVNSISGLLGGSYQLSNAGTYNGPSSVQSWGSGTPAGIMSSQGLLAGSGIGVGLTGSANIYGNTTASSIDNPLPGGVNGSGVQQNNYNLYGQYGLLSGYDWKGGTFYNIYNFPSLGQLLGTARSEATLGYQNRLAFSGLANGVNNILNPGTAVTNNPYIISWGSPNHVLGNLSASQVSNPSNLSTANALMGTIYKNMQDIWANVNQTQPSSNQNAYWDTAFSSIQGAGAALIAALNGTAGSSASFSQQNLTALSNLLGGGANSLVTGTAGNYTFSSGGLNKLEAYNAINNLVAGGQMATSSGFTSQFKTINTALGNDTIKGNLATIANDTLNTSNPDAVVTALQNMNIPSGKAASLTQVATALQGLVNPNAYAAVYQAYVNLTTGGSVSFSPAGVGSFTAAATPSDTLASLQTATGTSSAGQALQNVLLIQQYLNTTGAITNSDTAAAALVAAAFDGGSSSAYQALVGLLKNAGLTASASTDYTSQTGLVSSNVSTGGSVIGTSAYPYNKNGASDTTNGGETTTSWLTTAATNQKAYIKQLTTNIANVLTPALNYSSNVSKLTGLLSSSMTASDITAMLNNGINNVTSDSLGSGTSAANQDAQALNNIKAIFYSEDLLGTYVGAITAPQSGTTAQQAQASALTYLNDALSASANQNGLIAQTRAAIQGQLNTSFNLTSLSSTQGSNGATNGINHFALSGLSSASFNPAATPTQIAQGIGAIYAINQLVGGNGGYDAGSLNTSLDSLNTLASNINAVTTLADAGITLASSLTGNALTEAQKYGLSAGETINSGNVANFIMAVSALGSGVTANTSKGNGLLSDNWSTTNVASTSMSPSAAIAVLVGNAANAAGSAVTLSSVTGAIATATGAAALQKAIAIAPLVAESTAGESFTSAAISDINNILLSGQKITADTSGGKNAVSALGSGSPLDSLLANSGQLEKDLGLLGPSIAQQFANGSLSASQLSSILQAVRADYTAYYNLDSNSVGGASSGTPGTNGTSISLGNTASTSLQSLLSSSLSAPQDLGFANAAVNSIATELKGLSGILSSTYQATFGAGAADSSTASTSPSALNALATLQTAVGNLWKADNTFFGTSTANNLSTITTLGNLNGNQGGTSYSGVAGIPVNSLSSGNQTNATAYLQNLQNFSTLTNLLGNVVESNGSTSGNYQAAFTVSQGAQMSLVTNIASQGQILVNALKPGVQLSALVQALQNITSSNPSAHNYQAVTNAIKEITTSTAQANPSGIWTAFHSLAQSATLKGGTETPVQALYGIISGATSGVTGDANSKTTTNPGSPSSGFNAAGVAQMIEDGIALQKANNALAGPGVGSISQNANGLLATTAGAGNAAAYLAAQTAANSLGQLLNYLNPTDQTASNVYTFITALDSYNHNMQLLNSLTGSSTKTQEILNAVVGYATANKTANTYSGSDVSMSGLNSLQTLVNRLQYLESLQGQIQTAINNNPYALLMEKDQLQNSAAYQGALKSLLTNGTANPNGLFNQVTSTNISNALSGSGASGALSLNNGAAATISGVNTDLTNLSNWNSLINGLNSQTGVFIPGISYGNGIAHQMGRALGAINTLITTFSPGQDSSDTASLTASFGNLMSAYQDITKQNGSNQTLFAQTGLTSGSSFDAGATGMPTSAAGIASSITSNSVSASSLQLMQDVLFLQNNLANGTANSGTPASYTANGIFSTSISGGTATATLNTNLTTLDTNIGTLNTEIGKVTTALAATTNAIAGSGAYSSLQIANASIAGVDKVSNSQAPLLIEGLISAMESNATLKGYLDGSTTIAGAGAAIITALKADSALNAVVGSGFFNNAGFTATKAANLMTALKQIALAGATPATTPLGAINALLNTSSASYTAAPTAGANVLYSSAELQAMLSAAHQLANAYNTTNTMLGNGTTSGLSSWVGLNSNKDVYGFVQAMQKVMAGIDQVAAPFQVDSAGIQTTSTSSTAPAIDAAQALMAYVSDSQAGANGLSANAAALPGGLLNDGNTNTVLTAASAASLASLTPTQQFTDLVAAQLVSAAGGFSALSTATGTALTSSSNVSTIISAVTSAMASNPSLATQYSNAVDSVVKNFSTYATDWSQTSIASAMQGLSSAALSTALGSAAKYVAAIEPLLPLLNTAENTSSSSPASATNILSSAISSSLSLQNLLRQLNGSAMLQTGGSGVAVSSLSSNDSLSPSVIAAIKALLGKLEVQQGKLSGIQSAIAANPMAQKLEGLIGQSGTVTQLNNALSQVESQNMSVGTYTSMSNSYINTASQLLATEGYNVTTLLYNLKSQLDNVSQYAQSLQNVSQTLDTLYNEIRSAGLNFSTGQTAINNAISALTTVQQELLNSLAGASGGTGNSGQSGGGGAQLMAVLAKDGVQPSVLIGDISQMTPSQKIAALKAIQNALVFANAAKEKYASNGASYIGTGLAKSQMTAAANTNKMNFTNSNGNMYGIDVQFGYKQFFGKRKRWGLRYYASFSYQHGTFMDSNAGELDNFVYGAGVDALYNFYESKDAKYTTGFFAGLMLAGSSWGVKGQSQYQAMMNAFKTAGGTAQMNTSYFQIPLNLGFRTNVNKHNGFEVGLRIPLAVNYYFKGDLNGLREEVSYKRNVSVFFNYVYNF</sequence>
<accession>A0A0K2X521</accession>
<dbReference type="RefSeq" id="WP_053942028.1">
    <property type="nucleotide sequence ID" value="NZ_CDML01000030.1"/>
</dbReference>
<dbReference type="Proteomes" id="UP000041394">
    <property type="component" value="Unassembled WGS sequence"/>
</dbReference>
<evidence type="ECO:0000256" key="1">
    <source>
        <dbReference type="SAM" id="SignalP"/>
    </source>
</evidence>
<dbReference type="PRINTS" id="PR01776">
    <property type="entry name" value="HPOMPFAMILY"/>
</dbReference>
<dbReference type="Proteomes" id="UP000038622">
    <property type="component" value="Unassembled WGS sequence"/>
</dbReference>
<dbReference type="OrthoDB" id="10017916at2"/>
<reference evidence="4" key="3">
    <citation type="submission" date="2014-12" db="EMBL/GenBank/DDBJ databases">
        <authorList>
            <person name="Smet A."/>
        </authorList>
    </citation>
    <scope>NUCLEOTIDE SEQUENCE [LARGE SCALE GENOMIC DNA]</scope>
</reference>
<feature type="chain" id="PRO_5013456436" evidence="1">
    <location>
        <begin position="30"/>
        <end position="2648"/>
    </location>
</feature>
<name>A0A0K2X521_9HELI</name>
<evidence type="ECO:0000313" key="2">
    <source>
        <dbReference type="EMBL" id="CRF41086.1"/>
    </source>
</evidence>
<organism evidence="2 4">
    <name type="scientific">Helicobacter ailurogastricus</name>
    <dbReference type="NCBI Taxonomy" id="1578720"/>
    <lineage>
        <taxon>Bacteria</taxon>
        <taxon>Pseudomonadati</taxon>
        <taxon>Campylobacterota</taxon>
        <taxon>Epsilonproteobacteria</taxon>
        <taxon>Campylobacterales</taxon>
        <taxon>Helicobacteraceae</taxon>
        <taxon>Helicobacter</taxon>
    </lineage>
</organism>
<dbReference type="Pfam" id="PF01856">
    <property type="entry name" value="HP_OMP"/>
    <property type="match status" value="1"/>
</dbReference>